<dbReference type="Proteomes" id="UP001597262">
    <property type="component" value="Unassembled WGS sequence"/>
</dbReference>
<keyword evidence="3" id="KW-0969">Cilium</keyword>
<feature type="compositionally biased region" description="Polar residues" evidence="1">
    <location>
        <begin position="223"/>
        <end position="241"/>
    </location>
</feature>
<dbReference type="InterPro" id="IPR038610">
    <property type="entry name" value="FliK-like_C_sf"/>
</dbReference>
<reference evidence="4" key="1">
    <citation type="journal article" date="2019" name="Int. J. Syst. Evol. Microbiol.">
        <title>The Global Catalogue of Microorganisms (GCM) 10K type strain sequencing project: providing services to taxonomists for standard genome sequencing and annotation.</title>
        <authorList>
            <consortium name="The Broad Institute Genomics Platform"/>
            <consortium name="The Broad Institute Genome Sequencing Center for Infectious Disease"/>
            <person name="Wu L."/>
            <person name="Ma J."/>
        </authorList>
    </citation>
    <scope>NUCLEOTIDE SEQUENCE [LARGE SCALE GENOMIC DNA]</scope>
    <source>
        <strain evidence="4">CCUG 59189</strain>
    </source>
</reference>
<evidence type="ECO:0000259" key="2">
    <source>
        <dbReference type="Pfam" id="PF02120"/>
    </source>
</evidence>
<proteinExistence type="predicted"/>
<dbReference type="Pfam" id="PF02120">
    <property type="entry name" value="Flg_hook"/>
    <property type="match status" value="1"/>
</dbReference>
<dbReference type="Gene3D" id="3.30.750.140">
    <property type="match status" value="1"/>
</dbReference>
<evidence type="ECO:0000313" key="4">
    <source>
        <dbReference type="Proteomes" id="UP001597262"/>
    </source>
</evidence>
<organism evidence="3 4">
    <name type="scientific">Paenibacillus puldeungensis</name>
    <dbReference type="NCBI Taxonomy" id="696536"/>
    <lineage>
        <taxon>Bacteria</taxon>
        <taxon>Bacillati</taxon>
        <taxon>Bacillota</taxon>
        <taxon>Bacilli</taxon>
        <taxon>Bacillales</taxon>
        <taxon>Paenibacillaceae</taxon>
        <taxon>Paenibacillus</taxon>
    </lineage>
</organism>
<comment type="caution">
    <text evidence="3">The sequence shown here is derived from an EMBL/GenBank/DDBJ whole genome shotgun (WGS) entry which is preliminary data.</text>
</comment>
<feature type="region of interest" description="Disordered" evidence="1">
    <location>
        <begin position="219"/>
        <end position="241"/>
    </location>
</feature>
<dbReference type="PANTHER" id="PTHR37533">
    <property type="entry name" value="FLAGELLAR HOOK-LENGTH CONTROL PROTEIN"/>
    <property type="match status" value="1"/>
</dbReference>
<evidence type="ECO:0000256" key="1">
    <source>
        <dbReference type="SAM" id="MobiDB-lite"/>
    </source>
</evidence>
<gene>
    <name evidence="3" type="ORF">ACFQ3W_12935</name>
</gene>
<evidence type="ECO:0000313" key="3">
    <source>
        <dbReference type="EMBL" id="MFD1177194.1"/>
    </source>
</evidence>
<dbReference type="InterPro" id="IPR021136">
    <property type="entry name" value="Flagellar_hook_control-like_C"/>
</dbReference>
<feature type="domain" description="Flagellar hook-length control protein-like C-terminal" evidence="2">
    <location>
        <begin position="336"/>
        <end position="407"/>
    </location>
</feature>
<dbReference type="InterPro" id="IPR052563">
    <property type="entry name" value="FliK"/>
</dbReference>
<dbReference type="PANTHER" id="PTHR37533:SF2">
    <property type="entry name" value="FLAGELLAR HOOK-LENGTH CONTROL PROTEIN"/>
    <property type="match status" value="1"/>
</dbReference>
<sequence length="471" mass="50214">MSQTVPSLSTGKASNGLWYGSAGKANSGQKAQAFDQTLISMLLGNAKLQEGQVSVQLLALSGMQGANGNAEEEGTLETLTSLIEGLLQKLPELDDALQDNSSLLAALQGWLQNFQNLMQPKAGVETQTSGEQSTEVPELPALAQHSETIRFALQDALVQLLAAVSSGEQATVAATSSQTGSLLESLQSLLQDLPDTKDAKQADSKNESKAVQQAITVVEKGAQSGSKGNLETNGDSQKNNNTQSVLAANQKSNAMEGKFTVVDAAQLTEDGIATEGKLNDNDSPLQTGNVVTAGQLVLRDNGTAPVKHASQPIPVENFGKEMSGFLVNKLEIVKLQGMSEARITLYPEHLGHVDVKITMQGGQLVAQFVTEHAFAKESLEQQMAQLRSALQSQGLQVSKLEVTQNSSLSSHMYHDGRQSGNGNGHQQTSKRRTSTEDDAIAINDLNEEWNEWVAEVRAKEQSYGSSFVARA</sequence>
<keyword evidence="3" id="KW-0282">Flagellum</keyword>
<dbReference type="CDD" id="cd17470">
    <property type="entry name" value="T3SS_Flik_C"/>
    <property type="match status" value="1"/>
</dbReference>
<dbReference type="EMBL" id="JBHTLM010000008">
    <property type="protein sequence ID" value="MFD1177194.1"/>
    <property type="molecule type" value="Genomic_DNA"/>
</dbReference>
<accession>A0ABW3RY80</accession>
<feature type="region of interest" description="Disordered" evidence="1">
    <location>
        <begin position="410"/>
        <end position="437"/>
    </location>
</feature>
<dbReference type="RefSeq" id="WP_379319636.1">
    <property type="nucleotide sequence ID" value="NZ_JBHTLM010000008.1"/>
</dbReference>
<keyword evidence="3" id="KW-0966">Cell projection</keyword>
<name>A0ABW3RY80_9BACL</name>
<protein>
    <submittedName>
        <fullName evidence="3">Flagellar hook-length control protein FliK</fullName>
    </submittedName>
</protein>
<keyword evidence="4" id="KW-1185">Reference proteome</keyword>
<feature type="compositionally biased region" description="Polar residues" evidence="1">
    <location>
        <begin position="418"/>
        <end position="427"/>
    </location>
</feature>